<dbReference type="SMART" id="SM00450">
    <property type="entry name" value="RHOD"/>
    <property type="match status" value="2"/>
</dbReference>
<sequence>MDSLVSTEWLAEHLGEPDLVVVDASWHMPSTGRSGRAEFLDQHIPGARFLDIDEVSDRSNPAPHMLPSAEVFGEAMERIGVGREDRIVVYDHSATRNAVRGWFMFRHFGARHVAILDGGFGKWLAEGRPTENGEPAHRPAMFDAEEDRSEVVTKQQILAGIPDLFIDARGKARFEGSEADPRPAVGAGHIPGARNLPFAALYNEDGTFKSKDEIQRLFAEAGADPQQPFIATCGSGVTANSLIFAAHLLGNDSVRLYDGSWSEWGADPATPKAIGPA</sequence>
<accession>A0ABP7LBY8</accession>
<keyword evidence="6" id="KW-1185">Reference proteome</keyword>
<dbReference type="CDD" id="cd01449">
    <property type="entry name" value="TST_Repeat_2"/>
    <property type="match status" value="1"/>
</dbReference>
<evidence type="ECO:0000259" key="4">
    <source>
        <dbReference type="PROSITE" id="PS50206"/>
    </source>
</evidence>
<dbReference type="CDD" id="cd01448">
    <property type="entry name" value="TST_Repeat_1"/>
    <property type="match status" value="1"/>
</dbReference>
<evidence type="ECO:0000256" key="3">
    <source>
        <dbReference type="RuleBase" id="RU000507"/>
    </source>
</evidence>
<gene>
    <name evidence="5" type="primary">sseA</name>
    <name evidence="5" type="ORF">GCM10022276_14540</name>
</gene>
<dbReference type="EMBL" id="BAABBM010000001">
    <property type="protein sequence ID" value="GAA3896663.1"/>
    <property type="molecule type" value="Genomic_DNA"/>
</dbReference>
<dbReference type="PROSITE" id="PS00380">
    <property type="entry name" value="RHODANESE_1"/>
    <property type="match status" value="1"/>
</dbReference>
<proteinExistence type="predicted"/>
<evidence type="ECO:0000313" key="5">
    <source>
        <dbReference type="EMBL" id="GAA3896663.1"/>
    </source>
</evidence>
<evidence type="ECO:0000256" key="2">
    <source>
        <dbReference type="ARBA" id="ARBA00022737"/>
    </source>
</evidence>
<organism evidence="5 6">
    <name type="scientific">Sphingomonas limnosediminicola</name>
    <dbReference type="NCBI Taxonomy" id="940133"/>
    <lineage>
        <taxon>Bacteria</taxon>
        <taxon>Pseudomonadati</taxon>
        <taxon>Pseudomonadota</taxon>
        <taxon>Alphaproteobacteria</taxon>
        <taxon>Sphingomonadales</taxon>
        <taxon>Sphingomonadaceae</taxon>
        <taxon>Sphingomonas</taxon>
    </lineage>
</organism>
<dbReference type="Pfam" id="PF00581">
    <property type="entry name" value="Rhodanese"/>
    <property type="match status" value="2"/>
</dbReference>
<feature type="domain" description="Rhodanese" evidence="4">
    <location>
        <begin position="164"/>
        <end position="273"/>
    </location>
</feature>
<protein>
    <recommendedName>
        <fullName evidence="3">Sulfurtransferase</fullName>
    </recommendedName>
</protein>
<evidence type="ECO:0000256" key="1">
    <source>
        <dbReference type="ARBA" id="ARBA00022679"/>
    </source>
</evidence>
<reference evidence="6" key="1">
    <citation type="journal article" date="2019" name="Int. J. Syst. Evol. Microbiol.">
        <title>The Global Catalogue of Microorganisms (GCM) 10K type strain sequencing project: providing services to taxonomists for standard genome sequencing and annotation.</title>
        <authorList>
            <consortium name="The Broad Institute Genomics Platform"/>
            <consortium name="The Broad Institute Genome Sequencing Center for Infectious Disease"/>
            <person name="Wu L."/>
            <person name="Ma J."/>
        </authorList>
    </citation>
    <scope>NUCLEOTIDE SEQUENCE [LARGE SCALE GENOMIC DNA]</scope>
    <source>
        <strain evidence="6">JCM 17543</strain>
    </source>
</reference>
<dbReference type="Gene3D" id="3.40.250.10">
    <property type="entry name" value="Rhodanese-like domain"/>
    <property type="match status" value="2"/>
</dbReference>
<keyword evidence="2" id="KW-0677">Repeat</keyword>
<name>A0ABP7LBY8_9SPHN</name>
<dbReference type="InterPro" id="IPR036873">
    <property type="entry name" value="Rhodanese-like_dom_sf"/>
</dbReference>
<dbReference type="PROSITE" id="PS00683">
    <property type="entry name" value="RHODANESE_2"/>
    <property type="match status" value="1"/>
</dbReference>
<dbReference type="PANTHER" id="PTHR11364:SF27">
    <property type="entry name" value="SULFURTRANSFERASE"/>
    <property type="match status" value="1"/>
</dbReference>
<dbReference type="PANTHER" id="PTHR11364">
    <property type="entry name" value="THIOSULFATE SULFERTANSFERASE"/>
    <property type="match status" value="1"/>
</dbReference>
<feature type="domain" description="Rhodanese" evidence="4">
    <location>
        <begin position="15"/>
        <end position="132"/>
    </location>
</feature>
<dbReference type="Proteomes" id="UP001500827">
    <property type="component" value="Unassembled WGS sequence"/>
</dbReference>
<dbReference type="PROSITE" id="PS50206">
    <property type="entry name" value="RHODANESE_3"/>
    <property type="match status" value="2"/>
</dbReference>
<dbReference type="SUPFAM" id="SSF52821">
    <property type="entry name" value="Rhodanese/Cell cycle control phosphatase"/>
    <property type="match status" value="2"/>
</dbReference>
<keyword evidence="1 3" id="KW-0808">Transferase</keyword>
<evidence type="ECO:0000313" key="6">
    <source>
        <dbReference type="Proteomes" id="UP001500827"/>
    </source>
</evidence>
<dbReference type="InterPro" id="IPR001763">
    <property type="entry name" value="Rhodanese-like_dom"/>
</dbReference>
<comment type="caution">
    <text evidence="5">The sequence shown here is derived from an EMBL/GenBank/DDBJ whole genome shotgun (WGS) entry which is preliminary data.</text>
</comment>
<dbReference type="InterPro" id="IPR001307">
    <property type="entry name" value="Thiosulphate_STrfase_CS"/>
</dbReference>
<dbReference type="InterPro" id="IPR045078">
    <property type="entry name" value="TST/MPST-like"/>
</dbReference>
<dbReference type="RefSeq" id="WP_344699012.1">
    <property type="nucleotide sequence ID" value="NZ_BAABBM010000001.1"/>
</dbReference>